<evidence type="ECO:0000313" key="1">
    <source>
        <dbReference type="EMBL" id="RZT75460.1"/>
    </source>
</evidence>
<accession>A0A4Q7U9N1</accession>
<proteinExistence type="predicted"/>
<comment type="caution">
    <text evidence="1">The sequence shown here is derived from an EMBL/GenBank/DDBJ whole genome shotgun (WGS) entry which is preliminary data.</text>
</comment>
<gene>
    <name evidence="1" type="ORF">EV383_6200</name>
</gene>
<dbReference type="EMBL" id="SHKL01000002">
    <property type="protein sequence ID" value="RZT75460.1"/>
    <property type="molecule type" value="Genomic_DNA"/>
</dbReference>
<dbReference type="AlphaFoldDB" id="A0A4Q7U9N1"/>
<keyword evidence="2" id="KW-1185">Reference proteome</keyword>
<dbReference type="Proteomes" id="UP000291591">
    <property type="component" value="Unassembled WGS sequence"/>
</dbReference>
<evidence type="ECO:0000313" key="2">
    <source>
        <dbReference type="Proteomes" id="UP000291591"/>
    </source>
</evidence>
<name>A0A4Q7U9N1_PSEST</name>
<sequence length="334" mass="36276">MFGITLGKPRPHVRGLSGVGRRVRAVPQLPVEPLSVRSGTRARTSRQAGVPSYLAPPLRTWLAAFLTDRLERRVRLRMGDRITRPGSSLRAALDAVQDMPGSDLRVIPWVSSGDDLLDAVDFALQLDDAAADQRRWSQMFSSDPEGGYPRLAEIGELVELLDDADSVYTVGVVNDRLCLIRRIDTTVQAAADHAMAADPTAGQLLRQAWGALYAREADPTTGYRDAVRAVEQLACPLVLPKEDATLGKVVSHLQQGGHKWRFVLVDRAGNDGVGPLVAMLDRLWTGQVSRHGGGKNSRDQTSAEAEAAVHLAATLVQLLSTGALVRRDVPPRRV</sequence>
<reference evidence="1 2" key="1">
    <citation type="submission" date="2019-02" db="EMBL/GenBank/DDBJ databases">
        <title>Sequencing the genomes of 1000 actinobacteria strains.</title>
        <authorList>
            <person name="Klenk H.-P."/>
        </authorList>
    </citation>
    <scope>NUCLEOTIDE SEQUENCE [LARGE SCALE GENOMIC DNA]</scope>
    <source>
        <strain evidence="1 2">DSM 45779</strain>
    </source>
</reference>
<protein>
    <submittedName>
        <fullName evidence="1">Uncharacterized protein</fullName>
    </submittedName>
</protein>
<organism evidence="1 2">
    <name type="scientific">Pseudonocardia sediminis</name>
    <dbReference type="NCBI Taxonomy" id="1397368"/>
    <lineage>
        <taxon>Bacteria</taxon>
        <taxon>Bacillati</taxon>
        <taxon>Actinomycetota</taxon>
        <taxon>Actinomycetes</taxon>
        <taxon>Pseudonocardiales</taxon>
        <taxon>Pseudonocardiaceae</taxon>
        <taxon>Pseudonocardia</taxon>
    </lineage>
</organism>